<accession>A0A1M6FBE6</accession>
<evidence type="ECO:0000259" key="6">
    <source>
        <dbReference type="Pfam" id="PF00749"/>
    </source>
</evidence>
<keyword evidence="5" id="KW-0648">Protein biosynthesis</keyword>
<dbReference type="PANTHER" id="PTHR43311">
    <property type="entry name" value="GLUTAMATE--TRNA LIGASE"/>
    <property type="match status" value="1"/>
</dbReference>
<protein>
    <submittedName>
        <fullName evidence="7">Glutamyl-Q tRNA(Asp) synthetase</fullName>
    </submittedName>
</protein>
<gene>
    <name evidence="7" type="ORF">SAMN02745165_01221</name>
</gene>
<dbReference type="NCBIfam" id="NF004314">
    <property type="entry name" value="PRK05710.1-3"/>
    <property type="match status" value="1"/>
</dbReference>
<feature type="domain" description="Glutamyl/glutaminyl-tRNA synthetase class Ib catalytic" evidence="6">
    <location>
        <begin position="1"/>
        <end position="205"/>
    </location>
</feature>
<evidence type="ECO:0000313" key="8">
    <source>
        <dbReference type="Proteomes" id="UP000184171"/>
    </source>
</evidence>
<keyword evidence="1 5" id="KW-0436">Ligase</keyword>
<proteinExistence type="inferred from homology"/>
<dbReference type="InterPro" id="IPR014729">
    <property type="entry name" value="Rossmann-like_a/b/a_fold"/>
</dbReference>
<keyword evidence="2 5" id="KW-0547">Nucleotide-binding</keyword>
<evidence type="ECO:0000256" key="3">
    <source>
        <dbReference type="ARBA" id="ARBA00022840"/>
    </source>
</evidence>
<keyword evidence="4 5" id="KW-0030">Aminoacyl-tRNA synthetase</keyword>
<dbReference type="InterPro" id="IPR020058">
    <property type="entry name" value="Glu/Gln-tRNA-synth_Ib_cat-dom"/>
</dbReference>
<dbReference type="Gene3D" id="3.40.50.620">
    <property type="entry name" value="HUPs"/>
    <property type="match status" value="1"/>
</dbReference>
<dbReference type="Pfam" id="PF00749">
    <property type="entry name" value="tRNA-synt_1c"/>
    <property type="match status" value="1"/>
</dbReference>
<evidence type="ECO:0000313" key="7">
    <source>
        <dbReference type="EMBL" id="SHI95002.1"/>
    </source>
</evidence>
<dbReference type="STRING" id="1122189.SAMN02745165_01221"/>
<dbReference type="GO" id="GO:0006424">
    <property type="term" value="P:glutamyl-tRNA aminoacylation"/>
    <property type="evidence" value="ECO:0007669"/>
    <property type="project" value="TreeGrafter"/>
</dbReference>
<dbReference type="GO" id="GO:0004818">
    <property type="term" value="F:glutamate-tRNA ligase activity"/>
    <property type="evidence" value="ECO:0007669"/>
    <property type="project" value="TreeGrafter"/>
</dbReference>
<evidence type="ECO:0000256" key="4">
    <source>
        <dbReference type="ARBA" id="ARBA00023146"/>
    </source>
</evidence>
<dbReference type="EMBL" id="FQZT01000003">
    <property type="protein sequence ID" value="SHI95002.1"/>
    <property type="molecule type" value="Genomic_DNA"/>
</dbReference>
<comment type="similarity">
    <text evidence="5">Belongs to the class-I aminoacyl-tRNA synthetase family.</text>
</comment>
<evidence type="ECO:0000256" key="1">
    <source>
        <dbReference type="ARBA" id="ARBA00022598"/>
    </source>
</evidence>
<evidence type="ECO:0000256" key="5">
    <source>
        <dbReference type="RuleBase" id="RU363037"/>
    </source>
</evidence>
<dbReference type="SUPFAM" id="SSF52374">
    <property type="entry name" value="Nucleotidylyl transferase"/>
    <property type="match status" value="1"/>
</dbReference>
<dbReference type="AlphaFoldDB" id="A0A1M6FBE6"/>
<dbReference type="Proteomes" id="UP000184171">
    <property type="component" value="Unassembled WGS sequence"/>
</dbReference>
<keyword evidence="8" id="KW-1185">Reference proteome</keyword>
<dbReference type="PANTHER" id="PTHR43311:SF1">
    <property type="entry name" value="GLUTAMYL-Q TRNA(ASP) SYNTHETASE"/>
    <property type="match status" value="1"/>
</dbReference>
<keyword evidence="3 5" id="KW-0067">ATP-binding</keyword>
<dbReference type="GO" id="GO:0005524">
    <property type="term" value="F:ATP binding"/>
    <property type="evidence" value="ECO:0007669"/>
    <property type="project" value="UniProtKB-KW"/>
</dbReference>
<name>A0A1M6FBE6_MALRU</name>
<dbReference type="InterPro" id="IPR049940">
    <property type="entry name" value="GluQ/Sye"/>
</dbReference>
<sequence>MRVEDLDPPRVVPGSADSILSLLERIGFEWDGPVIYQSQRFDRYAEIIDWLIERQFVFECSCSRRELIASAPHSGDDGPIYPGTCRSGPVGNRAEKSLRLRVVDEEVGWCDPVFGCLQQNLQQELGDFVLRRADGLYAYQLAVVVDDIDSAVTQVVRGADLLSSTPRQIYLYRCLQQRPPDYVHLPLALGADGEKLSKRHGQSGVVDELNCDRALWYAFSFLGQNPPSEMRGGSTRELLQWGLQNFDLDAVGASARPAPELV</sequence>
<evidence type="ECO:0000256" key="2">
    <source>
        <dbReference type="ARBA" id="ARBA00022741"/>
    </source>
</evidence>
<organism evidence="7 8">
    <name type="scientific">Malonomonas rubra DSM 5091</name>
    <dbReference type="NCBI Taxonomy" id="1122189"/>
    <lineage>
        <taxon>Bacteria</taxon>
        <taxon>Pseudomonadati</taxon>
        <taxon>Thermodesulfobacteriota</taxon>
        <taxon>Desulfuromonadia</taxon>
        <taxon>Desulfuromonadales</taxon>
        <taxon>Geopsychrobacteraceae</taxon>
        <taxon>Malonomonas</taxon>
    </lineage>
</organism>
<dbReference type="GO" id="GO:0005829">
    <property type="term" value="C:cytosol"/>
    <property type="evidence" value="ECO:0007669"/>
    <property type="project" value="TreeGrafter"/>
</dbReference>
<reference evidence="7 8" key="1">
    <citation type="submission" date="2016-11" db="EMBL/GenBank/DDBJ databases">
        <authorList>
            <person name="Jaros S."/>
            <person name="Januszkiewicz K."/>
            <person name="Wedrychowicz H."/>
        </authorList>
    </citation>
    <scope>NUCLEOTIDE SEQUENCE [LARGE SCALE GENOMIC DNA]</scope>
    <source>
        <strain evidence="7 8">DSM 5091</strain>
    </source>
</reference>